<dbReference type="InterPro" id="IPR008407">
    <property type="entry name" value="Brnchd-chn_aa_trnsp_AzlD"/>
</dbReference>
<proteinExistence type="predicted"/>
<accession>A0A0R2NPK8</accession>
<comment type="caution">
    <text evidence="2">The sequence shown here is derived from an EMBL/GenBank/DDBJ whole genome shotgun (WGS) entry which is preliminary data.</text>
</comment>
<keyword evidence="1" id="KW-1133">Transmembrane helix</keyword>
<evidence type="ECO:0000313" key="3">
    <source>
        <dbReference type="Proteomes" id="UP000051249"/>
    </source>
</evidence>
<feature type="transmembrane region" description="Helical" evidence="1">
    <location>
        <begin position="92"/>
        <end position="109"/>
    </location>
</feature>
<evidence type="ECO:0000256" key="1">
    <source>
        <dbReference type="SAM" id="Phobius"/>
    </source>
</evidence>
<dbReference type="AlphaFoldDB" id="A0A0R2NPK8"/>
<feature type="transmembrane region" description="Helical" evidence="1">
    <location>
        <begin position="9"/>
        <end position="30"/>
    </location>
</feature>
<keyword evidence="3" id="KW-1185">Reference proteome</keyword>
<keyword evidence="1" id="KW-0812">Transmembrane</keyword>
<sequence>MEHSTLDHLLLIILGFFVAFAPRYIPLLFFSTREIPEWFNGWMKYVPISLFTALVVKGIFISKTYTFITTGNLVLIIGAIVVILIAYFTRSMAMSVIVGLITVMLLSLVI</sequence>
<dbReference type="Pfam" id="PF05437">
    <property type="entry name" value="AzlD"/>
    <property type="match status" value="1"/>
</dbReference>
<name>A0A0R2NPK8_9LACO</name>
<dbReference type="OrthoDB" id="7870017at2"/>
<keyword evidence="1" id="KW-0472">Membrane</keyword>
<dbReference type="EMBL" id="JQCQ01000004">
    <property type="protein sequence ID" value="KRO25949.1"/>
    <property type="molecule type" value="Genomic_DNA"/>
</dbReference>
<reference evidence="2 3" key="1">
    <citation type="journal article" date="2015" name="Genome Announc.">
        <title>Expanding the biotechnology potential of lactobacilli through comparative genomics of 213 strains and associated genera.</title>
        <authorList>
            <person name="Sun Z."/>
            <person name="Harris H.M."/>
            <person name="McCann A."/>
            <person name="Guo C."/>
            <person name="Argimon S."/>
            <person name="Zhang W."/>
            <person name="Yang X."/>
            <person name="Jeffery I.B."/>
            <person name="Cooney J.C."/>
            <person name="Kagawa T.F."/>
            <person name="Liu W."/>
            <person name="Song Y."/>
            <person name="Salvetti E."/>
            <person name="Wrobel A."/>
            <person name="Rasinkangas P."/>
            <person name="Parkhill J."/>
            <person name="Rea M.C."/>
            <person name="O'Sullivan O."/>
            <person name="Ritari J."/>
            <person name="Douillard F.P."/>
            <person name="Paul Ross R."/>
            <person name="Yang R."/>
            <person name="Briner A.E."/>
            <person name="Felis G.E."/>
            <person name="de Vos W.M."/>
            <person name="Barrangou R."/>
            <person name="Klaenhammer T.R."/>
            <person name="Caufield P.W."/>
            <person name="Cui Y."/>
            <person name="Zhang H."/>
            <person name="O'Toole P.W."/>
        </authorList>
    </citation>
    <scope>NUCLEOTIDE SEQUENCE [LARGE SCALE GENOMIC DNA]</scope>
    <source>
        <strain evidence="2 3">DSM 23026</strain>
    </source>
</reference>
<protein>
    <recommendedName>
        <fullName evidence="4">Branched-chain amino acid transport</fullName>
    </recommendedName>
</protein>
<evidence type="ECO:0000313" key="2">
    <source>
        <dbReference type="EMBL" id="KRO25949.1"/>
    </source>
</evidence>
<dbReference type="PATRIC" id="fig|480391.4.peg.1234"/>
<dbReference type="RefSeq" id="WP_057798055.1">
    <property type="nucleotide sequence ID" value="NZ_BJZZ01000004.1"/>
</dbReference>
<feature type="transmembrane region" description="Helical" evidence="1">
    <location>
        <begin position="42"/>
        <end position="60"/>
    </location>
</feature>
<gene>
    <name evidence="2" type="ORF">IV88_GL001217</name>
</gene>
<organism evidence="2 3">
    <name type="scientific">Pediococcus argentinicus</name>
    <dbReference type="NCBI Taxonomy" id="480391"/>
    <lineage>
        <taxon>Bacteria</taxon>
        <taxon>Bacillati</taxon>
        <taxon>Bacillota</taxon>
        <taxon>Bacilli</taxon>
        <taxon>Lactobacillales</taxon>
        <taxon>Lactobacillaceae</taxon>
        <taxon>Pediococcus</taxon>
    </lineage>
</organism>
<feature type="transmembrane region" description="Helical" evidence="1">
    <location>
        <begin position="67"/>
        <end position="86"/>
    </location>
</feature>
<evidence type="ECO:0008006" key="4">
    <source>
        <dbReference type="Google" id="ProtNLM"/>
    </source>
</evidence>
<dbReference type="Proteomes" id="UP000051249">
    <property type="component" value="Unassembled WGS sequence"/>
</dbReference>